<feature type="compositionally biased region" description="Basic residues" evidence="1">
    <location>
        <begin position="48"/>
        <end position="69"/>
    </location>
</feature>
<name>A0AAV4VXU8_CAEEX</name>
<reference evidence="2 3" key="1">
    <citation type="submission" date="2021-06" db="EMBL/GenBank/DDBJ databases">
        <title>Caerostris extrusa draft genome.</title>
        <authorList>
            <person name="Kono N."/>
            <person name="Arakawa K."/>
        </authorList>
    </citation>
    <scope>NUCLEOTIDE SEQUENCE [LARGE SCALE GENOMIC DNA]</scope>
</reference>
<sequence length="91" mass="10256">MGRELRGARVLPGSRRSGTTLEHHAEDGRSRAPRRAPPVPGHPEGHRAHQPHRRRGRQAAGRAHRRRGVPGRALLYQVNAKIATRFQELEK</sequence>
<proteinExistence type="predicted"/>
<dbReference type="Proteomes" id="UP001054945">
    <property type="component" value="Unassembled WGS sequence"/>
</dbReference>
<evidence type="ECO:0000313" key="3">
    <source>
        <dbReference type="Proteomes" id="UP001054945"/>
    </source>
</evidence>
<organism evidence="2 3">
    <name type="scientific">Caerostris extrusa</name>
    <name type="common">Bark spider</name>
    <name type="synonym">Caerostris bankana</name>
    <dbReference type="NCBI Taxonomy" id="172846"/>
    <lineage>
        <taxon>Eukaryota</taxon>
        <taxon>Metazoa</taxon>
        <taxon>Ecdysozoa</taxon>
        <taxon>Arthropoda</taxon>
        <taxon>Chelicerata</taxon>
        <taxon>Arachnida</taxon>
        <taxon>Araneae</taxon>
        <taxon>Araneomorphae</taxon>
        <taxon>Entelegynae</taxon>
        <taxon>Araneoidea</taxon>
        <taxon>Araneidae</taxon>
        <taxon>Caerostris</taxon>
    </lineage>
</organism>
<protein>
    <submittedName>
        <fullName evidence="2">Uncharacterized protein</fullName>
    </submittedName>
</protein>
<gene>
    <name evidence="2" type="ORF">CEXT_270401</name>
</gene>
<evidence type="ECO:0000256" key="1">
    <source>
        <dbReference type="SAM" id="MobiDB-lite"/>
    </source>
</evidence>
<dbReference type="AlphaFoldDB" id="A0AAV4VXU8"/>
<evidence type="ECO:0000313" key="2">
    <source>
        <dbReference type="EMBL" id="GIY74085.1"/>
    </source>
</evidence>
<accession>A0AAV4VXU8</accession>
<feature type="region of interest" description="Disordered" evidence="1">
    <location>
        <begin position="1"/>
        <end position="72"/>
    </location>
</feature>
<feature type="compositionally biased region" description="Basic and acidic residues" evidence="1">
    <location>
        <begin position="21"/>
        <end position="30"/>
    </location>
</feature>
<comment type="caution">
    <text evidence="2">The sequence shown here is derived from an EMBL/GenBank/DDBJ whole genome shotgun (WGS) entry which is preliminary data.</text>
</comment>
<dbReference type="EMBL" id="BPLR01015167">
    <property type="protein sequence ID" value="GIY74085.1"/>
    <property type="molecule type" value="Genomic_DNA"/>
</dbReference>
<keyword evidence="3" id="KW-1185">Reference proteome</keyword>